<reference evidence="2 3" key="1">
    <citation type="journal article" date="2019" name="Emerg. Microbes Infect.">
        <title>Comprehensive subspecies identification of 175 nontuberculous mycobacteria species based on 7547 genomic profiles.</title>
        <authorList>
            <person name="Matsumoto Y."/>
            <person name="Kinjo T."/>
            <person name="Motooka D."/>
            <person name="Nabeya D."/>
            <person name="Jung N."/>
            <person name="Uechi K."/>
            <person name="Horii T."/>
            <person name="Iida T."/>
            <person name="Fujita J."/>
            <person name="Nakamura S."/>
        </authorList>
    </citation>
    <scope>NUCLEOTIDE SEQUENCE [LARGE SCALE GENOMIC DNA]</scope>
    <source>
        <strain evidence="2 3">JCM 18113</strain>
    </source>
</reference>
<evidence type="ECO:0000313" key="3">
    <source>
        <dbReference type="Proteomes" id="UP000465812"/>
    </source>
</evidence>
<organism evidence="2 3">
    <name type="scientific">Mycobacterium mantenii</name>
    <dbReference type="NCBI Taxonomy" id="560555"/>
    <lineage>
        <taxon>Bacteria</taxon>
        <taxon>Bacillati</taxon>
        <taxon>Actinomycetota</taxon>
        <taxon>Actinomycetes</taxon>
        <taxon>Mycobacteriales</taxon>
        <taxon>Mycobacteriaceae</taxon>
        <taxon>Mycobacterium</taxon>
        <taxon>Mycobacterium avium complex (MAC)</taxon>
    </lineage>
</organism>
<evidence type="ECO:0000256" key="1">
    <source>
        <dbReference type="SAM" id="MobiDB-lite"/>
    </source>
</evidence>
<dbReference type="Proteomes" id="UP000465812">
    <property type="component" value="Chromosome"/>
</dbReference>
<keyword evidence="3" id="KW-1185">Reference proteome</keyword>
<dbReference type="Gene3D" id="1.10.357.10">
    <property type="entry name" value="Tetracycline Repressor, domain 2"/>
    <property type="match status" value="1"/>
</dbReference>
<dbReference type="SUPFAM" id="SSF46689">
    <property type="entry name" value="Homeodomain-like"/>
    <property type="match status" value="1"/>
</dbReference>
<proteinExistence type="predicted"/>
<dbReference type="EMBL" id="AP022590">
    <property type="protein sequence ID" value="BBY37527.1"/>
    <property type="molecule type" value="Genomic_DNA"/>
</dbReference>
<dbReference type="InterPro" id="IPR009057">
    <property type="entry name" value="Homeodomain-like_sf"/>
</dbReference>
<name>A0ABM7JPW6_MYCNT</name>
<evidence type="ECO:0008006" key="4">
    <source>
        <dbReference type="Google" id="ProtNLM"/>
    </source>
</evidence>
<protein>
    <recommendedName>
        <fullName evidence="4">Transposase</fullName>
    </recommendedName>
</protein>
<sequence length="102" mass="11559">MRTFSTGIKRRDAVRARIEKALRELRKHNATITVSSVARRAGVTRKSIYRREDLLALIYAHRPVVAVPTTHHRRGPKPASWLRCGPADCQGHPDRRAQGRTA</sequence>
<evidence type="ECO:0000313" key="2">
    <source>
        <dbReference type="EMBL" id="BBY37527.1"/>
    </source>
</evidence>
<accession>A0ABM7JPW6</accession>
<gene>
    <name evidence="2" type="ORF">MMAN_16610</name>
</gene>
<feature type="compositionally biased region" description="Basic and acidic residues" evidence="1">
    <location>
        <begin position="91"/>
        <end position="102"/>
    </location>
</feature>
<feature type="region of interest" description="Disordered" evidence="1">
    <location>
        <begin position="69"/>
        <end position="102"/>
    </location>
</feature>